<keyword evidence="4 7" id="KW-0547">Nucleotide-binding</keyword>
<dbReference type="GO" id="GO:0004674">
    <property type="term" value="F:protein serine/threonine kinase activity"/>
    <property type="evidence" value="ECO:0007669"/>
    <property type="project" value="UniProtKB-KW"/>
</dbReference>
<dbReference type="InterPro" id="IPR050660">
    <property type="entry name" value="NEK_Ser/Thr_kinase"/>
</dbReference>
<dbReference type="PROSITE" id="PS50011">
    <property type="entry name" value="PROTEIN_KINASE_DOM"/>
    <property type="match status" value="1"/>
</dbReference>
<gene>
    <name evidence="10" type="ORF">CNQ36_15000</name>
</gene>
<proteinExistence type="inferred from homology"/>
<organism evidence="10 11">
    <name type="scientific">Streptomyces fungicidicus</name>
    <dbReference type="NCBI Taxonomy" id="68203"/>
    <lineage>
        <taxon>Bacteria</taxon>
        <taxon>Bacillati</taxon>
        <taxon>Actinomycetota</taxon>
        <taxon>Actinomycetes</taxon>
        <taxon>Kitasatosporales</taxon>
        <taxon>Streptomycetaceae</taxon>
        <taxon>Streptomyces</taxon>
    </lineage>
</organism>
<dbReference type="SMART" id="SM00220">
    <property type="entry name" value="S_TKc"/>
    <property type="match status" value="1"/>
</dbReference>
<feature type="domain" description="Protein kinase" evidence="9">
    <location>
        <begin position="25"/>
        <end position="321"/>
    </location>
</feature>
<dbReference type="GeneID" id="93884132"/>
<feature type="compositionally biased region" description="Polar residues" evidence="8">
    <location>
        <begin position="485"/>
        <end position="494"/>
    </location>
</feature>
<evidence type="ECO:0000256" key="8">
    <source>
        <dbReference type="SAM" id="MobiDB-lite"/>
    </source>
</evidence>
<dbReference type="EC" id="2.7.11.1" evidence="2"/>
<evidence type="ECO:0000256" key="2">
    <source>
        <dbReference type="ARBA" id="ARBA00012513"/>
    </source>
</evidence>
<dbReference type="AlphaFoldDB" id="A0A494V0Y6"/>
<evidence type="ECO:0000256" key="1">
    <source>
        <dbReference type="ARBA" id="ARBA00010886"/>
    </source>
</evidence>
<evidence type="ECO:0000256" key="5">
    <source>
        <dbReference type="ARBA" id="ARBA00022777"/>
    </source>
</evidence>
<keyword evidence="10" id="KW-0723">Serine/threonine-protein kinase</keyword>
<keyword evidence="11" id="KW-1185">Reference proteome</keyword>
<keyword evidence="3" id="KW-0808">Transferase</keyword>
<protein>
    <recommendedName>
        <fullName evidence="2">non-specific serine/threonine protein kinase</fullName>
        <ecNumber evidence="2">2.7.11.1</ecNumber>
    </recommendedName>
</protein>
<dbReference type="Gene3D" id="3.30.200.20">
    <property type="entry name" value="Phosphorylase Kinase, domain 1"/>
    <property type="match status" value="1"/>
</dbReference>
<evidence type="ECO:0000313" key="11">
    <source>
        <dbReference type="Proteomes" id="UP000282170"/>
    </source>
</evidence>
<keyword evidence="5 10" id="KW-0418">Kinase</keyword>
<dbReference type="InterPro" id="IPR000719">
    <property type="entry name" value="Prot_kinase_dom"/>
</dbReference>
<dbReference type="EMBL" id="CP023407">
    <property type="protein sequence ID" value="AYL39515.1"/>
    <property type="molecule type" value="Genomic_DNA"/>
</dbReference>
<dbReference type="CDD" id="cd14014">
    <property type="entry name" value="STKc_PknB_like"/>
    <property type="match status" value="1"/>
</dbReference>
<dbReference type="PANTHER" id="PTHR43671">
    <property type="entry name" value="SERINE/THREONINE-PROTEIN KINASE NEK"/>
    <property type="match status" value="1"/>
</dbReference>
<dbReference type="InterPro" id="IPR017441">
    <property type="entry name" value="Protein_kinase_ATP_BS"/>
</dbReference>
<evidence type="ECO:0000256" key="7">
    <source>
        <dbReference type="PROSITE-ProRule" id="PRU10141"/>
    </source>
</evidence>
<dbReference type="PROSITE" id="PS00107">
    <property type="entry name" value="PROTEIN_KINASE_ATP"/>
    <property type="match status" value="1"/>
</dbReference>
<dbReference type="InterPro" id="IPR011009">
    <property type="entry name" value="Kinase-like_dom_sf"/>
</dbReference>
<comment type="similarity">
    <text evidence="1">Belongs to the protein kinase superfamily. NEK Ser/Thr protein kinase family. NIMA subfamily.</text>
</comment>
<evidence type="ECO:0000313" key="10">
    <source>
        <dbReference type="EMBL" id="AYL39515.1"/>
    </source>
</evidence>
<name>A0A494V0Y6_9ACTN</name>
<dbReference type="Pfam" id="PF00069">
    <property type="entry name" value="Pkinase"/>
    <property type="match status" value="1"/>
</dbReference>
<sequence>MARDRAAWDSDGSEPLPPGYRVGGWIVGEPIGAGGWATVYAGRPAGAERDDGTAVALKVMPTAGLAPRQARRVAEAARREAELGRARHPGLVGLLDTLVLQAPDRPSLDGALVLVMERARCSLRELLGDGLEEAEGARIVTGICEGLAQLHRSGWVHGDLKPENVLIGQDGEVWLSDFGFAVELTGTHGYAAPMGTLGYLPPERWSEPLGEQGVLVRPTADIWALGIVIHEVFAAGAVPFGGATPAALRAAVQEYADGGAPLRLDPAVPEFWRAVVTDCLAPGHAARAPHTAERLLERIRGRDAGRAASARPRLRTVLPTLAACAVVAGGAVLWPDPENGRSGARTAQIRVFNAEAECRDRADRDPQCSLGLAVDPLVPYTARNVVPSRVWHGDVLDAACRLAEGLPVVDEAGRRSTAWYRVRVPRAAPAATAWLPAVRTEDRPELPSCTRPAHRGPVAHEGRPGRAHTVAARQQLGMTAPLLSRASSLPQRDR</sequence>
<dbReference type="KEGG" id="sfug:CNQ36_15000"/>
<evidence type="ECO:0000256" key="3">
    <source>
        <dbReference type="ARBA" id="ARBA00022679"/>
    </source>
</evidence>
<evidence type="ECO:0000256" key="6">
    <source>
        <dbReference type="ARBA" id="ARBA00022840"/>
    </source>
</evidence>
<dbReference type="Gene3D" id="1.10.510.10">
    <property type="entry name" value="Transferase(Phosphotransferase) domain 1"/>
    <property type="match status" value="1"/>
</dbReference>
<dbReference type="Proteomes" id="UP000282170">
    <property type="component" value="Chromosome"/>
</dbReference>
<dbReference type="SUPFAM" id="SSF56112">
    <property type="entry name" value="Protein kinase-like (PK-like)"/>
    <property type="match status" value="1"/>
</dbReference>
<dbReference type="GO" id="GO:0005524">
    <property type="term" value="F:ATP binding"/>
    <property type="evidence" value="ECO:0007669"/>
    <property type="project" value="UniProtKB-UniRule"/>
</dbReference>
<keyword evidence="6 7" id="KW-0067">ATP-binding</keyword>
<evidence type="ECO:0000256" key="4">
    <source>
        <dbReference type="ARBA" id="ARBA00022741"/>
    </source>
</evidence>
<feature type="region of interest" description="Disordered" evidence="8">
    <location>
        <begin position="443"/>
        <end position="494"/>
    </location>
</feature>
<dbReference type="RefSeq" id="WP_121548467.1">
    <property type="nucleotide sequence ID" value="NZ_CP023407.1"/>
</dbReference>
<feature type="binding site" evidence="7">
    <location>
        <position position="58"/>
    </location>
    <ligand>
        <name>ATP</name>
        <dbReference type="ChEBI" id="CHEBI:30616"/>
    </ligand>
</feature>
<accession>A0A494V0Y6</accession>
<reference evidence="10 11" key="1">
    <citation type="submission" date="2017-09" db="EMBL/GenBank/DDBJ databases">
        <authorList>
            <person name="Zhang H."/>
            <person name="Hu S."/>
            <person name="Xu J."/>
            <person name="He Z."/>
        </authorList>
    </citation>
    <scope>NUCLEOTIDE SEQUENCE [LARGE SCALE GENOMIC DNA]</scope>
    <source>
        <strain evidence="10 11">TXX3120</strain>
    </source>
</reference>
<dbReference type="PANTHER" id="PTHR43671:SF13">
    <property type="entry name" value="SERINE_THREONINE-PROTEIN KINASE NEK2"/>
    <property type="match status" value="1"/>
</dbReference>
<evidence type="ECO:0000259" key="9">
    <source>
        <dbReference type="PROSITE" id="PS50011"/>
    </source>
</evidence>